<dbReference type="NCBIfam" id="NF005559">
    <property type="entry name" value="PRK07231.1"/>
    <property type="match status" value="1"/>
</dbReference>
<dbReference type="EMBL" id="VOXD01000011">
    <property type="protein sequence ID" value="TXF89839.1"/>
    <property type="molecule type" value="Genomic_DNA"/>
</dbReference>
<dbReference type="PRINTS" id="PR00081">
    <property type="entry name" value="GDHRDH"/>
</dbReference>
<comment type="caution">
    <text evidence="3">The sequence shown here is derived from an EMBL/GenBank/DDBJ whole genome shotgun (WGS) entry which is preliminary data.</text>
</comment>
<gene>
    <name evidence="3" type="ORF">FUA23_09140</name>
</gene>
<dbReference type="PANTHER" id="PTHR43639:SF1">
    <property type="entry name" value="SHORT-CHAIN DEHYDROGENASE_REDUCTASE FAMILY PROTEIN"/>
    <property type="match status" value="1"/>
</dbReference>
<sequence length="266" mass="28375">MKLKLKNQVAVVTGSSTGIGAACAIGLAQEGVKVVINYHSSKEEAEDVVKKIKGAGGSAIAVKADVSDEKDIKKLFKACLKEYGHLDILVANAGIQSDSSFTTMTLKEWNKVIGINLTGQFLACREAAKIFRKQGVHDRSRAAGKIICMSSVHDEIPWAGHVNYATAKGGIKMMMESMAQELAPDKIRVNAISPGAIKTDINEDAWDTPEALEKLLTLVPYGRIGQGEDIANVCAFLCSDAADYVTGATLYVDGGMMLYPGFSDNG</sequence>
<protein>
    <submittedName>
        <fullName evidence="3">SDR family oxidoreductase</fullName>
    </submittedName>
</protein>
<dbReference type="Pfam" id="PF13561">
    <property type="entry name" value="adh_short_C2"/>
    <property type="match status" value="1"/>
</dbReference>
<dbReference type="PROSITE" id="PS51257">
    <property type="entry name" value="PROKAR_LIPOPROTEIN"/>
    <property type="match status" value="1"/>
</dbReference>
<dbReference type="GO" id="GO:0016491">
    <property type="term" value="F:oxidoreductase activity"/>
    <property type="evidence" value="ECO:0007669"/>
    <property type="project" value="UniProtKB-KW"/>
</dbReference>
<dbReference type="Gene3D" id="3.40.50.720">
    <property type="entry name" value="NAD(P)-binding Rossmann-like Domain"/>
    <property type="match status" value="1"/>
</dbReference>
<keyword evidence="2" id="KW-0560">Oxidoreductase</keyword>
<evidence type="ECO:0000313" key="3">
    <source>
        <dbReference type="EMBL" id="TXF89839.1"/>
    </source>
</evidence>
<proteinExistence type="inferred from homology"/>
<dbReference type="InterPro" id="IPR002347">
    <property type="entry name" value="SDR_fam"/>
</dbReference>
<dbReference type="CDD" id="cd05358">
    <property type="entry name" value="GlcDH_SDR_c"/>
    <property type="match status" value="1"/>
</dbReference>
<dbReference type="FunFam" id="3.40.50.720:FF:000173">
    <property type="entry name" value="3-oxoacyl-[acyl-carrier protein] reductase"/>
    <property type="match status" value="1"/>
</dbReference>
<dbReference type="Proteomes" id="UP000321907">
    <property type="component" value="Unassembled WGS sequence"/>
</dbReference>
<dbReference type="PRINTS" id="PR00080">
    <property type="entry name" value="SDRFAMILY"/>
</dbReference>
<dbReference type="RefSeq" id="WP_147930432.1">
    <property type="nucleotide sequence ID" value="NZ_VOXD01000011.1"/>
</dbReference>
<dbReference type="InterPro" id="IPR020904">
    <property type="entry name" value="Sc_DH/Rdtase_CS"/>
</dbReference>
<keyword evidence="4" id="KW-1185">Reference proteome</keyword>
<evidence type="ECO:0000313" key="4">
    <source>
        <dbReference type="Proteomes" id="UP000321907"/>
    </source>
</evidence>
<name>A0A5C7FW58_9BACT</name>
<dbReference type="InterPro" id="IPR036291">
    <property type="entry name" value="NAD(P)-bd_dom_sf"/>
</dbReference>
<dbReference type="OrthoDB" id="9788235at2"/>
<comment type="similarity">
    <text evidence="1">Belongs to the short-chain dehydrogenases/reductases (SDR) family.</text>
</comment>
<reference evidence="3 4" key="1">
    <citation type="submission" date="2019-08" db="EMBL/GenBank/DDBJ databases">
        <title>Lewinella sp. strain SSH13 Genome sequencing and assembly.</title>
        <authorList>
            <person name="Kim I."/>
        </authorList>
    </citation>
    <scope>NUCLEOTIDE SEQUENCE [LARGE SCALE GENOMIC DNA]</scope>
    <source>
        <strain evidence="3 4">SSH13</strain>
    </source>
</reference>
<evidence type="ECO:0000256" key="2">
    <source>
        <dbReference type="ARBA" id="ARBA00023002"/>
    </source>
</evidence>
<dbReference type="PROSITE" id="PS00061">
    <property type="entry name" value="ADH_SHORT"/>
    <property type="match status" value="1"/>
</dbReference>
<dbReference type="PANTHER" id="PTHR43639">
    <property type="entry name" value="OXIDOREDUCTASE, SHORT-CHAIN DEHYDROGENASE/REDUCTASE FAMILY (AFU_ORTHOLOGUE AFUA_5G02870)"/>
    <property type="match status" value="1"/>
</dbReference>
<dbReference type="AlphaFoldDB" id="A0A5C7FW58"/>
<organism evidence="3 4">
    <name type="scientific">Neolewinella aurantiaca</name>
    <dbReference type="NCBI Taxonomy" id="2602767"/>
    <lineage>
        <taxon>Bacteria</taxon>
        <taxon>Pseudomonadati</taxon>
        <taxon>Bacteroidota</taxon>
        <taxon>Saprospiria</taxon>
        <taxon>Saprospirales</taxon>
        <taxon>Lewinellaceae</taxon>
        <taxon>Neolewinella</taxon>
    </lineage>
</organism>
<accession>A0A5C7FW58</accession>
<dbReference type="SUPFAM" id="SSF51735">
    <property type="entry name" value="NAD(P)-binding Rossmann-fold domains"/>
    <property type="match status" value="1"/>
</dbReference>
<evidence type="ECO:0000256" key="1">
    <source>
        <dbReference type="ARBA" id="ARBA00006484"/>
    </source>
</evidence>